<reference evidence="9" key="1">
    <citation type="submission" date="2016-10" db="EMBL/GenBank/DDBJ databases">
        <authorList>
            <person name="Varghese N."/>
            <person name="Submissions S."/>
        </authorList>
    </citation>
    <scope>NUCLEOTIDE SEQUENCE [LARGE SCALE GENOMIC DNA]</scope>
    <source>
        <strain evidence="9">DSM 23317</strain>
    </source>
</reference>
<protein>
    <submittedName>
        <fullName evidence="8">Phage shock protein C (PspC) family protein</fullName>
    </submittedName>
</protein>
<name>A0A1G9AT76_9GAMM</name>
<dbReference type="NCBIfam" id="TIGR02978">
    <property type="entry name" value="phageshock_pspC"/>
    <property type="match status" value="1"/>
</dbReference>
<dbReference type="PANTHER" id="PTHR33885">
    <property type="entry name" value="PHAGE SHOCK PROTEIN C"/>
    <property type="match status" value="1"/>
</dbReference>
<comment type="subcellular location">
    <subcellularLocation>
        <location evidence="1">Cell membrane</location>
        <topology evidence="1">Single-pass membrane protein</topology>
    </subcellularLocation>
</comment>
<keyword evidence="2" id="KW-1003">Cell membrane</keyword>
<dbReference type="OrthoDB" id="7359894at2"/>
<evidence type="ECO:0000256" key="5">
    <source>
        <dbReference type="ARBA" id="ARBA00023136"/>
    </source>
</evidence>
<feature type="domain" description="Phage shock protein PspC N-terminal" evidence="7">
    <location>
        <begin position="6"/>
        <end position="65"/>
    </location>
</feature>
<dbReference type="InterPro" id="IPR014320">
    <property type="entry name" value="Phageshock_PspC"/>
</dbReference>
<dbReference type="InterPro" id="IPR007168">
    <property type="entry name" value="Phageshock_PspC_N"/>
</dbReference>
<dbReference type="AlphaFoldDB" id="A0A1G9AT76"/>
<evidence type="ECO:0000256" key="3">
    <source>
        <dbReference type="ARBA" id="ARBA00022692"/>
    </source>
</evidence>
<keyword evidence="3 6" id="KW-0812">Transmembrane</keyword>
<dbReference type="InterPro" id="IPR052027">
    <property type="entry name" value="PspC"/>
</dbReference>
<keyword evidence="5 6" id="KW-0472">Membrane</keyword>
<keyword evidence="4 6" id="KW-1133">Transmembrane helix</keyword>
<proteinExistence type="predicted"/>
<organism evidence="8 9">
    <name type="scientific">Ferrimonas sediminum</name>
    <dbReference type="NCBI Taxonomy" id="718193"/>
    <lineage>
        <taxon>Bacteria</taxon>
        <taxon>Pseudomonadati</taxon>
        <taxon>Pseudomonadota</taxon>
        <taxon>Gammaproteobacteria</taxon>
        <taxon>Alteromonadales</taxon>
        <taxon>Ferrimonadaceae</taxon>
        <taxon>Ferrimonas</taxon>
    </lineage>
</organism>
<feature type="transmembrane region" description="Helical" evidence="6">
    <location>
        <begin position="33"/>
        <end position="63"/>
    </location>
</feature>
<dbReference type="EMBL" id="FNEM01000025">
    <property type="protein sequence ID" value="SDK30471.1"/>
    <property type="molecule type" value="Genomic_DNA"/>
</dbReference>
<dbReference type="RefSeq" id="WP_090368247.1">
    <property type="nucleotide sequence ID" value="NZ_FNEM01000025.1"/>
</dbReference>
<dbReference type="Pfam" id="PF04024">
    <property type="entry name" value="PspC"/>
    <property type="match status" value="1"/>
</dbReference>
<dbReference type="GO" id="GO:0005886">
    <property type="term" value="C:plasma membrane"/>
    <property type="evidence" value="ECO:0007669"/>
    <property type="project" value="UniProtKB-SubCell"/>
</dbReference>
<evidence type="ECO:0000256" key="1">
    <source>
        <dbReference type="ARBA" id="ARBA00004162"/>
    </source>
</evidence>
<dbReference type="Proteomes" id="UP000199527">
    <property type="component" value="Unassembled WGS sequence"/>
</dbReference>
<sequence>MKHEKRQLVRLPDQGKVAGVCAGLAEHFNLEVWLVRIVTLSAILLTGVFSLPLLLYIIAWVLLDKGVTPTSTHHNELKTKVWQAGDSPKKAMNEVSTRFRNLELRLRRLEKHVTSDAFHLKREINNL</sequence>
<keyword evidence="9" id="KW-1185">Reference proteome</keyword>
<accession>A0A1G9AT76</accession>
<evidence type="ECO:0000313" key="8">
    <source>
        <dbReference type="EMBL" id="SDK30471.1"/>
    </source>
</evidence>
<evidence type="ECO:0000256" key="6">
    <source>
        <dbReference type="SAM" id="Phobius"/>
    </source>
</evidence>
<evidence type="ECO:0000259" key="7">
    <source>
        <dbReference type="Pfam" id="PF04024"/>
    </source>
</evidence>
<gene>
    <name evidence="8" type="ORF">SAMN04488540_12516</name>
</gene>
<evidence type="ECO:0000313" key="9">
    <source>
        <dbReference type="Proteomes" id="UP000199527"/>
    </source>
</evidence>
<evidence type="ECO:0000256" key="4">
    <source>
        <dbReference type="ARBA" id="ARBA00022989"/>
    </source>
</evidence>
<evidence type="ECO:0000256" key="2">
    <source>
        <dbReference type="ARBA" id="ARBA00022475"/>
    </source>
</evidence>
<dbReference type="PANTHER" id="PTHR33885:SF3">
    <property type="entry name" value="PHAGE SHOCK PROTEIN C"/>
    <property type="match status" value="1"/>
</dbReference>